<sequence>MNWTEIEGDWPEMKALVKSHWSRLSEADLARIEGDRGRLAEILCGRYGHGAEEAERMICVFEKEFRRPGAVK</sequence>
<dbReference type="InterPro" id="IPR036629">
    <property type="entry name" value="YjbJ_sf"/>
</dbReference>
<protein>
    <recommendedName>
        <fullName evidence="3">CsbD-like domain-containing protein</fullName>
    </recommendedName>
</protein>
<dbReference type="OrthoDB" id="9796058at2"/>
<evidence type="ECO:0008006" key="3">
    <source>
        <dbReference type="Google" id="ProtNLM"/>
    </source>
</evidence>
<dbReference type="RefSeq" id="WP_145270823.1">
    <property type="nucleotide sequence ID" value="NZ_CP036426.1"/>
</dbReference>
<dbReference type="SUPFAM" id="SSF69047">
    <property type="entry name" value="Hypothetical protein YjbJ"/>
    <property type="match status" value="1"/>
</dbReference>
<dbReference type="Proteomes" id="UP000317835">
    <property type="component" value="Chromosome"/>
</dbReference>
<dbReference type="KEGG" id="tpla:ElP_32080"/>
<evidence type="ECO:0000313" key="1">
    <source>
        <dbReference type="EMBL" id="QDV35305.1"/>
    </source>
</evidence>
<organism evidence="1 2">
    <name type="scientific">Tautonia plasticadhaerens</name>
    <dbReference type="NCBI Taxonomy" id="2527974"/>
    <lineage>
        <taxon>Bacteria</taxon>
        <taxon>Pseudomonadati</taxon>
        <taxon>Planctomycetota</taxon>
        <taxon>Planctomycetia</taxon>
        <taxon>Isosphaerales</taxon>
        <taxon>Isosphaeraceae</taxon>
        <taxon>Tautonia</taxon>
    </lineage>
</organism>
<keyword evidence="2" id="KW-1185">Reference proteome</keyword>
<proteinExistence type="predicted"/>
<reference evidence="1 2" key="1">
    <citation type="submission" date="2019-02" db="EMBL/GenBank/DDBJ databases">
        <title>Deep-cultivation of Planctomycetes and their phenomic and genomic characterization uncovers novel biology.</title>
        <authorList>
            <person name="Wiegand S."/>
            <person name="Jogler M."/>
            <person name="Boedeker C."/>
            <person name="Pinto D."/>
            <person name="Vollmers J."/>
            <person name="Rivas-Marin E."/>
            <person name="Kohn T."/>
            <person name="Peeters S.H."/>
            <person name="Heuer A."/>
            <person name="Rast P."/>
            <person name="Oberbeckmann S."/>
            <person name="Bunk B."/>
            <person name="Jeske O."/>
            <person name="Meyerdierks A."/>
            <person name="Storesund J.E."/>
            <person name="Kallscheuer N."/>
            <person name="Luecker S."/>
            <person name="Lage O.M."/>
            <person name="Pohl T."/>
            <person name="Merkel B.J."/>
            <person name="Hornburger P."/>
            <person name="Mueller R.-W."/>
            <person name="Bruemmer F."/>
            <person name="Labrenz M."/>
            <person name="Spormann A.M."/>
            <person name="Op den Camp H."/>
            <person name="Overmann J."/>
            <person name="Amann R."/>
            <person name="Jetten M.S.M."/>
            <person name="Mascher T."/>
            <person name="Medema M.H."/>
            <person name="Devos D.P."/>
            <person name="Kaster A.-K."/>
            <person name="Ovreas L."/>
            <person name="Rohde M."/>
            <person name="Galperin M.Y."/>
            <person name="Jogler C."/>
        </authorList>
    </citation>
    <scope>NUCLEOTIDE SEQUENCE [LARGE SCALE GENOMIC DNA]</scope>
    <source>
        <strain evidence="1 2">ElP</strain>
    </source>
</reference>
<dbReference type="EMBL" id="CP036426">
    <property type="protein sequence ID" value="QDV35305.1"/>
    <property type="molecule type" value="Genomic_DNA"/>
</dbReference>
<gene>
    <name evidence="1" type="ORF">ElP_32080</name>
</gene>
<accession>A0A518H383</accession>
<dbReference type="AlphaFoldDB" id="A0A518H383"/>
<evidence type="ECO:0000313" key="2">
    <source>
        <dbReference type="Proteomes" id="UP000317835"/>
    </source>
</evidence>
<name>A0A518H383_9BACT</name>
<dbReference type="Gene3D" id="1.10.1470.10">
    <property type="entry name" value="YjbJ"/>
    <property type="match status" value="1"/>
</dbReference>